<evidence type="ECO:0000313" key="10">
    <source>
        <dbReference type="Proteomes" id="UP001142055"/>
    </source>
</evidence>
<keyword evidence="10" id="KW-1185">Reference proteome</keyword>
<evidence type="ECO:0000256" key="3">
    <source>
        <dbReference type="ARBA" id="ARBA00022989"/>
    </source>
</evidence>
<feature type="domain" description="PHTF1/2 N-terminal" evidence="8">
    <location>
        <begin position="120"/>
        <end position="261"/>
    </location>
</feature>
<dbReference type="OMA" id="IPTFCRL"/>
<evidence type="ECO:0000313" key="9">
    <source>
        <dbReference type="EMBL" id="KAJ6222234.1"/>
    </source>
</evidence>
<feature type="transmembrane region" description="Helical" evidence="7">
    <location>
        <begin position="145"/>
        <end position="163"/>
    </location>
</feature>
<feature type="transmembrane region" description="Helical" evidence="7">
    <location>
        <begin position="732"/>
        <end position="757"/>
    </location>
</feature>
<feature type="region of interest" description="Disordered" evidence="6">
    <location>
        <begin position="510"/>
        <end position="537"/>
    </location>
</feature>
<evidence type="ECO:0000256" key="4">
    <source>
        <dbReference type="ARBA" id="ARBA00023136"/>
    </source>
</evidence>
<keyword evidence="3 7" id="KW-1133">Transmembrane helix</keyword>
<name>A0A9Q0RPX7_BLOTA</name>
<evidence type="ECO:0000259" key="8">
    <source>
        <dbReference type="Pfam" id="PF12129"/>
    </source>
</evidence>
<dbReference type="PANTHER" id="PTHR12680:SF6">
    <property type="entry name" value="PROTEIN PHTF"/>
    <property type="match status" value="1"/>
</dbReference>
<evidence type="ECO:0000256" key="7">
    <source>
        <dbReference type="SAM" id="Phobius"/>
    </source>
</evidence>
<dbReference type="GO" id="GO:0005783">
    <property type="term" value="C:endoplasmic reticulum"/>
    <property type="evidence" value="ECO:0007669"/>
    <property type="project" value="InterPro"/>
</dbReference>
<evidence type="ECO:0000256" key="2">
    <source>
        <dbReference type="ARBA" id="ARBA00022692"/>
    </source>
</evidence>
<feature type="transmembrane region" description="Helical" evidence="7">
    <location>
        <begin position="175"/>
        <end position="193"/>
    </location>
</feature>
<dbReference type="InterPro" id="IPR021980">
    <property type="entry name" value="PHTF1/2_N"/>
</dbReference>
<feature type="domain" description="PHTF1/2 N-terminal" evidence="8">
    <location>
        <begin position="58"/>
        <end position="91"/>
    </location>
</feature>
<sequence length="972" mass="110786">MNYNSKPTNIINVQYQTGSCSQPDYKTEYHNKSTSVTLAEPLANGISVTMTNINNLSQKLINSYQKKICCYDKQQWERSIEDQILFRAENICNHSQSTAHTSNCTTNHDRLTSSTFPSPMTNDLIDLDLISGSAYTVKPKSQQGWLSSFGHAIVRVLFFPLYFKWWSERTNATLTSLLLLLYLLQGVALRLYYHRGITFFTIQNLPAAFASNVTKANYSSTSKSNSSTNEFSEVPPTEVLMPIAMMLVLGVIHTQIVGTKSSNSHSTIGSNNRKTSSINNNDFQSMSSNINSNSKSPEIYFSSCTDQSSTSISSCTSTPPSSVERNRNKKRVKKEKLIRNIPKIKIHDEQRMRDIVLVHDDQESYNLSDEDHVLNKASDNQWNNRSTFQRRYSDSKASRGKSLSSLSFTQCRRRYSESQCHQANYDQQQRSKMVPMSNIGKVKLLKYRSGVNSNSQRKLFRFDRSWTKERHANLKPNVKGLKSYGTYCNGTNGSSYDSEGTVTPVTPIASLPGDDWPMINSDANTSGESDEDNNHYDKQFQNTDVNKENHSTTDKLPTNNCSTYSNVNHHHYRKSIHPIIPETNFTTVTTEMAQQNELKVSCSIWQQNMWQKVDLSVMDLSSAIIRKVENIEHSSEYIYLGIIFSLIFAFLPTLFRMQYLLSNSSSNGSNNSPSSSSSSNGILSTTTSGNITSNVSPLPIVDYPEYLIQVDPLFLMNLFLEASLCFAKNCRLRVVICIAIFERFVLSILYFFLLCVAERTFKQRFLYSKYFSQITRRDRAKRSQVPFFRLHKVSYLKVWLSVRSYLRRHGPLRSVDTICSTSFILAVCLLICISIQLLKDTSDTYTSRLICWEMTFWSLAIGIYIMRLMILGSRINQKYRSNLSVLITEQINLHLQLERKPQKKEDLMLANHVLKLAADLIKELEAPYKISGFSANPYLYNVTKVVVLSAFSALLTEMLGFKLKLDKINLIK</sequence>
<keyword evidence="4 7" id="KW-0472">Membrane</keyword>
<organism evidence="9 10">
    <name type="scientific">Blomia tropicalis</name>
    <name type="common">Mite</name>
    <dbReference type="NCBI Taxonomy" id="40697"/>
    <lineage>
        <taxon>Eukaryota</taxon>
        <taxon>Metazoa</taxon>
        <taxon>Ecdysozoa</taxon>
        <taxon>Arthropoda</taxon>
        <taxon>Chelicerata</taxon>
        <taxon>Arachnida</taxon>
        <taxon>Acari</taxon>
        <taxon>Acariformes</taxon>
        <taxon>Sarcoptiformes</taxon>
        <taxon>Astigmata</taxon>
        <taxon>Glycyphagoidea</taxon>
        <taxon>Echimyopodidae</taxon>
        <taxon>Blomia</taxon>
    </lineage>
</organism>
<accession>A0A9Q0RPX7</accession>
<dbReference type="Proteomes" id="UP001142055">
    <property type="component" value="Chromosome 1"/>
</dbReference>
<dbReference type="AlphaFoldDB" id="A0A9Q0RPX7"/>
<keyword evidence="5" id="KW-0325">Glycoprotein</keyword>
<feature type="region of interest" description="Disordered" evidence="6">
    <location>
        <begin position="305"/>
        <end position="331"/>
    </location>
</feature>
<feature type="transmembrane region" description="Helical" evidence="7">
    <location>
        <begin position="817"/>
        <end position="838"/>
    </location>
</feature>
<gene>
    <name evidence="9" type="ORF">RDWZM_000779</name>
</gene>
<feature type="compositionally biased region" description="Polar residues" evidence="6">
    <location>
        <begin position="261"/>
        <end position="284"/>
    </location>
</feature>
<protein>
    <recommendedName>
        <fullName evidence="8">PHTF1/2 N-terminal domain-containing protein</fullName>
    </recommendedName>
</protein>
<dbReference type="InterPro" id="IPR039775">
    <property type="entry name" value="PHTF1/2"/>
</dbReference>
<reference evidence="9" key="1">
    <citation type="submission" date="2022-12" db="EMBL/GenBank/DDBJ databases">
        <title>Genome assemblies of Blomia tropicalis.</title>
        <authorList>
            <person name="Cui Y."/>
        </authorList>
    </citation>
    <scope>NUCLEOTIDE SEQUENCE</scope>
    <source>
        <tissue evidence="9">Adult mites</tissue>
    </source>
</reference>
<feature type="transmembrane region" description="Helical" evidence="7">
    <location>
        <begin position="637"/>
        <end position="655"/>
    </location>
</feature>
<feature type="region of interest" description="Disordered" evidence="6">
    <location>
        <begin position="261"/>
        <end position="290"/>
    </location>
</feature>
<comment type="caution">
    <text evidence="9">The sequence shown here is derived from an EMBL/GenBank/DDBJ whole genome shotgun (WGS) entry which is preliminary data.</text>
</comment>
<evidence type="ECO:0000256" key="6">
    <source>
        <dbReference type="SAM" id="MobiDB-lite"/>
    </source>
</evidence>
<comment type="subcellular location">
    <subcellularLocation>
        <location evidence="1">Membrane</location>
        <topology evidence="1">Multi-pass membrane protein</topology>
    </subcellularLocation>
</comment>
<evidence type="ECO:0000256" key="1">
    <source>
        <dbReference type="ARBA" id="ARBA00004141"/>
    </source>
</evidence>
<dbReference type="EMBL" id="JAPWDV010000001">
    <property type="protein sequence ID" value="KAJ6222234.1"/>
    <property type="molecule type" value="Genomic_DNA"/>
</dbReference>
<evidence type="ECO:0000256" key="5">
    <source>
        <dbReference type="ARBA" id="ARBA00023180"/>
    </source>
</evidence>
<dbReference type="Pfam" id="PF12129">
    <property type="entry name" value="PHTF1-2_N"/>
    <property type="match status" value="2"/>
</dbReference>
<proteinExistence type="predicted"/>
<dbReference type="PANTHER" id="PTHR12680">
    <property type="entry name" value="PUTATIVE HOMEODOMAIN TRANSCRIPTION FACTOR PHTF"/>
    <property type="match status" value="1"/>
</dbReference>
<feature type="compositionally biased region" description="Low complexity" evidence="6">
    <location>
        <begin position="305"/>
        <end position="323"/>
    </location>
</feature>
<dbReference type="GO" id="GO:0016020">
    <property type="term" value="C:membrane"/>
    <property type="evidence" value="ECO:0007669"/>
    <property type="project" value="UniProtKB-SubCell"/>
</dbReference>
<keyword evidence="2 7" id="KW-0812">Transmembrane</keyword>
<feature type="transmembrane region" description="Helical" evidence="7">
    <location>
        <begin position="850"/>
        <end position="870"/>
    </location>
</feature>